<comment type="caution">
    <text evidence="3">The sequence shown here is derived from an EMBL/GenBank/DDBJ whole genome shotgun (WGS) entry which is preliminary data.</text>
</comment>
<evidence type="ECO:0000313" key="4">
    <source>
        <dbReference type="Proteomes" id="UP000622317"/>
    </source>
</evidence>
<dbReference type="EMBL" id="JACYFG010000040">
    <property type="protein sequence ID" value="MBD5781187.1"/>
    <property type="molecule type" value="Genomic_DNA"/>
</dbReference>
<dbReference type="Pfam" id="PF13439">
    <property type="entry name" value="Glyco_transf_4"/>
    <property type="match status" value="1"/>
</dbReference>
<name>A0A927F9X0_9BACT</name>
<proteinExistence type="predicted"/>
<sequence length="417" mass="46647">MRIMVHDYAGHPFVVSLSQELASRGHEVTHSFASDLLTPRGVLKRSDGDPETLRFREIRMNPNYRRDKYKFVRRRRYECEYGRELEKAIAEIKPDVVLSGQTPSEPQLVAAKACRRMQIAFVTWVQDFYSIAVRKLASKKSSVLGFLAGSYYTRIDRRFFSYSDHIVSISDDFIPILKQYGVPESKVTTIENWGALAGIPLRDKDNPWSRRMGLSDSRVLMYSGTLAMKHNPEPLLDLAKQLEADVSAKIVVIAEGPGADYLSSEVSKRGVGNIIIMPFQPFEDLPDILGTANVFLAMLEPEAGIFSVPSKVLSYLCAGKPTVAAMPEENLSARILVKQGAGIVVPPGDSERFVAAAMELLKDDDRRISMGRKAREYAESRFEIGGVCDRFEAVFRIVSFERSLKGSAPQREAAVLK</sequence>
<dbReference type="Gene3D" id="3.40.50.2000">
    <property type="entry name" value="Glycogen Phosphorylase B"/>
    <property type="match status" value="2"/>
</dbReference>
<dbReference type="AlphaFoldDB" id="A0A927F9X0"/>
<dbReference type="GO" id="GO:0016757">
    <property type="term" value="F:glycosyltransferase activity"/>
    <property type="evidence" value="ECO:0007669"/>
    <property type="project" value="InterPro"/>
</dbReference>
<feature type="domain" description="Glycosyltransferase subfamily 4-like N-terminal" evidence="2">
    <location>
        <begin position="14"/>
        <end position="192"/>
    </location>
</feature>
<dbReference type="InterPro" id="IPR001296">
    <property type="entry name" value="Glyco_trans_1"/>
</dbReference>
<reference evidence="3" key="1">
    <citation type="submission" date="2020-09" db="EMBL/GenBank/DDBJ databases">
        <title>Pelagicoccus enzymogenes sp. nov. with an EPS production, isolated from marine sediment.</title>
        <authorList>
            <person name="Feng X."/>
        </authorList>
    </citation>
    <scope>NUCLEOTIDE SEQUENCE</scope>
    <source>
        <strain evidence="3">NFK12</strain>
    </source>
</reference>
<dbReference type="CDD" id="cd03794">
    <property type="entry name" value="GT4_WbuB-like"/>
    <property type="match status" value="1"/>
</dbReference>
<dbReference type="RefSeq" id="WP_224772696.1">
    <property type="nucleotide sequence ID" value="NZ_JACYFG010000040.1"/>
</dbReference>
<feature type="domain" description="Glycosyl transferase family 1" evidence="1">
    <location>
        <begin position="215"/>
        <end position="376"/>
    </location>
</feature>
<dbReference type="PANTHER" id="PTHR12526">
    <property type="entry name" value="GLYCOSYLTRANSFERASE"/>
    <property type="match status" value="1"/>
</dbReference>
<keyword evidence="4" id="KW-1185">Reference proteome</keyword>
<accession>A0A927F9X0</accession>
<gene>
    <name evidence="3" type="ORF">IEN85_16930</name>
</gene>
<evidence type="ECO:0000259" key="2">
    <source>
        <dbReference type="Pfam" id="PF13439"/>
    </source>
</evidence>
<dbReference type="Pfam" id="PF00534">
    <property type="entry name" value="Glycos_transf_1"/>
    <property type="match status" value="1"/>
</dbReference>
<dbReference type="InterPro" id="IPR028098">
    <property type="entry name" value="Glyco_trans_4-like_N"/>
</dbReference>
<evidence type="ECO:0000313" key="3">
    <source>
        <dbReference type="EMBL" id="MBD5781187.1"/>
    </source>
</evidence>
<dbReference type="Proteomes" id="UP000622317">
    <property type="component" value="Unassembled WGS sequence"/>
</dbReference>
<organism evidence="3 4">
    <name type="scientific">Pelagicoccus enzymogenes</name>
    <dbReference type="NCBI Taxonomy" id="2773457"/>
    <lineage>
        <taxon>Bacteria</taxon>
        <taxon>Pseudomonadati</taxon>
        <taxon>Verrucomicrobiota</taxon>
        <taxon>Opitutia</taxon>
        <taxon>Puniceicoccales</taxon>
        <taxon>Pelagicoccaceae</taxon>
        <taxon>Pelagicoccus</taxon>
    </lineage>
</organism>
<protein>
    <submittedName>
        <fullName evidence="3">Glycosyltransferase family 4 protein</fullName>
    </submittedName>
</protein>
<evidence type="ECO:0000259" key="1">
    <source>
        <dbReference type="Pfam" id="PF00534"/>
    </source>
</evidence>
<dbReference type="SUPFAM" id="SSF53756">
    <property type="entry name" value="UDP-Glycosyltransferase/glycogen phosphorylase"/>
    <property type="match status" value="1"/>
</dbReference>